<evidence type="ECO:0000313" key="1">
    <source>
        <dbReference type="EMBL" id="KPL79428.1"/>
    </source>
</evidence>
<proteinExistence type="predicted"/>
<protein>
    <recommendedName>
        <fullName evidence="3">Helix-turn-helix domain-containing protein</fullName>
    </recommendedName>
</protein>
<name>A0A0P6XH46_9CHLR</name>
<dbReference type="STRING" id="1134406.ADN00_02625"/>
<dbReference type="EMBL" id="LGCL01000012">
    <property type="protein sequence ID" value="KPL79428.1"/>
    <property type="molecule type" value="Genomic_DNA"/>
</dbReference>
<reference evidence="1 2" key="1">
    <citation type="submission" date="2015-07" db="EMBL/GenBank/DDBJ databases">
        <title>Genome sequence of Ornatilinea apprima DSM 23815.</title>
        <authorList>
            <person name="Hemp J."/>
            <person name="Ward L.M."/>
            <person name="Pace L.A."/>
            <person name="Fischer W.W."/>
        </authorList>
    </citation>
    <scope>NUCLEOTIDE SEQUENCE [LARGE SCALE GENOMIC DNA]</scope>
    <source>
        <strain evidence="1 2">P3M-1</strain>
    </source>
</reference>
<comment type="caution">
    <text evidence="1">The sequence shown here is derived from an EMBL/GenBank/DDBJ whole genome shotgun (WGS) entry which is preliminary data.</text>
</comment>
<sequence>MKLDQSRLEYYITPEQAAKQLGLDLDSIYQLADEGKLQAAVMTDGSIGISQISVNNLLPKEALPEYQLNADLKGVPISINEAGRKYKLNTSTLTRWMQRGLIHQLGKEGRKTLLDEADVAYCARVYRQNSGQGKWAFDDSGRPYKK</sequence>
<evidence type="ECO:0008006" key="3">
    <source>
        <dbReference type="Google" id="ProtNLM"/>
    </source>
</evidence>
<keyword evidence="2" id="KW-1185">Reference proteome</keyword>
<gene>
    <name evidence="1" type="ORF">ADN00_02625</name>
</gene>
<dbReference type="AlphaFoldDB" id="A0A0P6XH46"/>
<dbReference type="RefSeq" id="WP_082389825.1">
    <property type="nucleotide sequence ID" value="NZ_LGCL01000012.1"/>
</dbReference>
<accession>A0A0P6XH46</accession>
<evidence type="ECO:0000313" key="2">
    <source>
        <dbReference type="Proteomes" id="UP000050417"/>
    </source>
</evidence>
<dbReference type="Proteomes" id="UP000050417">
    <property type="component" value="Unassembled WGS sequence"/>
</dbReference>
<dbReference type="OrthoDB" id="157533at2"/>
<organism evidence="1 2">
    <name type="scientific">Ornatilinea apprima</name>
    <dbReference type="NCBI Taxonomy" id="1134406"/>
    <lineage>
        <taxon>Bacteria</taxon>
        <taxon>Bacillati</taxon>
        <taxon>Chloroflexota</taxon>
        <taxon>Anaerolineae</taxon>
        <taxon>Anaerolineales</taxon>
        <taxon>Anaerolineaceae</taxon>
        <taxon>Ornatilinea</taxon>
    </lineage>
</organism>